<gene>
    <name evidence="1" type="ORF">METESE_15270</name>
</gene>
<protein>
    <recommendedName>
        <fullName evidence="3">Nuclear transport factor 2 family protein</fullName>
    </recommendedName>
</protein>
<organism evidence="1 2">
    <name type="scientific">Mesoterricola sediminis</name>
    <dbReference type="NCBI Taxonomy" id="2927980"/>
    <lineage>
        <taxon>Bacteria</taxon>
        <taxon>Pseudomonadati</taxon>
        <taxon>Acidobacteriota</taxon>
        <taxon>Holophagae</taxon>
        <taxon>Holophagales</taxon>
        <taxon>Holophagaceae</taxon>
        <taxon>Mesoterricola</taxon>
    </lineage>
</organism>
<sequence>MFALPLTLALAAVAAEPQQPLSPPAAGLVTTEYAFAAKAAQDGTRAAFLANYHQDGLYYIPRPVNGVAYFKTQLEFDTLLAWAPTKAEVSSAGDLGYTTGPWTFKLNKNEKGTEPSAFGWYISVWGRDNGGPWKVLLDIGISTPDPKDLPVQPVALPNPKAAAPAATGTPKASPELESLEAAFSSAAASNITSAYTKYVDEGSRLYHAGRFPQEGVKSLPRYLDPWPVSFKVEGSYIASSGDLGMTRGLLTRTENPGKPNAKVTQAHFVHVWRKVGNAWKLAVEVEGLPLQPKK</sequence>
<dbReference type="RefSeq" id="WP_316411447.1">
    <property type="nucleotide sequence ID" value="NZ_AP027081.1"/>
</dbReference>
<evidence type="ECO:0000313" key="2">
    <source>
        <dbReference type="Proteomes" id="UP001228113"/>
    </source>
</evidence>
<dbReference type="KEGG" id="msea:METESE_15270"/>
<evidence type="ECO:0000313" key="1">
    <source>
        <dbReference type="EMBL" id="BDU76569.1"/>
    </source>
</evidence>
<name>A0AA48GS16_9BACT</name>
<dbReference type="AlphaFoldDB" id="A0AA48GS16"/>
<keyword evidence="2" id="KW-1185">Reference proteome</keyword>
<proteinExistence type="predicted"/>
<evidence type="ECO:0008006" key="3">
    <source>
        <dbReference type="Google" id="ProtNLM"/>
    </source>
</evidence>
<dbReference type="Proteomes" id="UP001228113">
    <property type="component" value="Chromosome"/>
</dbReference>
<dbReference type="Gene3D" id="3.10.450.50">
    <property type="match status" value="2"/>
</dbReference>
<dbReference type="SUPFAM" id="SSF54427">
    <property type="entry name" value="NTF2-like"/>
    <property type="match status" value="2"/>
</dbReference>
<accession>A0AA48GS16</accession>
<dbReference type="EMBL" id="AP027081">
    <property type="protein sequence ID" value="BDU76569.1"/>
    <property type="molecule type" value="Genomic_DNA"/>
</dbReference>
<dbReference type="InterPro" id="IPR032710">
    <property type="entry name" value="NTF2-like_dom_sf"/>
</dbReference>
<reference evidence="1" key="1">
    <citation type="journal article" date="2023" name="Int. J. Syst. Evol. Microbiol.">
        <title>Mesoterricola silvestris gen. nov., sp. nov., Mesoterricola sediminis sp. nov., Geothrix oryzae sp. nov., Geothrix edaphica sp. nov., Geothrix rubra sp. nov., and Geothrix limicola sp. nov., six novel members of Acidobacteriota isolated from soils.</title>
        <authorList>
            <person name="Itoh H."/>
            <person name="Sugisawa Y."/>
            <person name="Mise K."/>
            <person name="Xu Z."/>
            <person name="Kuniyasu M."/>
            <person name="Ushijima N."/>
            <person name="Kawano K."/>
            <person name="Kobayashi E."/>
            <person name="Shiratori Y."/>
            <person name="Masuda Y."/>
            <person name="Senoo K."/>
        </authorList>
    </citation>
    <scope>NUCLEOTIDE SEQUENCE</scope>
    <source>
        <strain evidence="1">W786</strain>
    </source>
</reference>